<dbReference type="PROSITE" id="PS50075">
    <property type="entry name" value="CARRIER"/>
    <property type="match status" value="1"/>
</dbReference>
<dbReference type="KEGG" id="cbw:RR42_s0011"/>
<dbReference type="AlphaFoldDB" id="A0A0C4YIC4"/>
<gene>
    <name evidence="3" type="ORF">F7R26_021010</name>
    <name evidence="2" type="ORF">RR42_s0011</name>
</gene>
<name>A0A0C4YIC4_9BURK</name>
<sequence>MKATIRQILADVARLDVSVDALDDQADLYEAGLSSLATVHVMLAIENAFNIEIPDAMLTRQLFRSVNSLAAAAEQLRQQQEAA</sequence>
<feature type="domain" description="Carrier" evidence="1">
    <location>
        <begin position="1"/>
        <end position="77"/>
    </location>
</feature>
<dbReference type="OrthoDB" id="7284767at2"/>
<keyword evidence="4" id="KW-1185">Reference proteome</keyword>
<proteinExistence type="predicted"/>
<dbReference type="Gene3D" id="1.10.1200.10">
    <property type="entry name" value="ACP-like"/>
    <property type="match status" value="1"/>
</dbReference>
<evidence type="ECO:0000313" key="4">
    <source>
        <dbReference type="Proteomes" id="UP000031843"/>
    </source>
</evidence>
<dbReference type="InterPro" id="IPR036736">
    <property type="entry name" value="ACP-like_sf"/>
</dbReference>
<organism evidence="2 4">
    <name type="scientific">Cupriavidus basilensis</name>
    <dbReference type="NCBI Taxonomy" id="68895"/>
    <lineage>
        <taxon>Bacteria</taxon>
        <taxon>Pseudomonadati</taxon>
        <taxon>Pseudomonadota</taxon>
        <taxon>Betaproteobacteria</taxon>
        <taxon>Burkholderiales</taxon>
        <taxon>Burkholderiaceae</taxon>
        <taxon>Cupriavidus</taxon>
    </lineage>
</organism>
<dbReference type="SUPFAM" id="SSF47336">
    <property type="entry name" value="ACP-like"/>
    <property type="match status" value="1"/>
</dbReference>
<evidence type="ECO:0000313" key="2">
    <source>
        <dbReference type="EMBL" id="AJG21609.1"/>
    </source>
</evidence>
<reference evidence="3 5" key="2">
    <citation type="submission" date="2020-10" db="EMBL/GenBank/DDBJ databases">
        <title>Complete genome sequence of Cupriavidus basilensis CCUG 49340T.</title>
        <authorList>
            <person name="Salva-Serra F."/>
            <person name="Donoso R.A."/>
            <person name="Cho K.H."/>
            <person name="Yoo J.A."/>
            <person name="Lee K."/>
            <person name="Yoon S.-H."/>
            <person name="Perez-Pantoja D."/>
            <person name="Moore E.R.B."/>
        </authorList>
    </citation>
    <scope>NUCLEOTIDE SEQUENCE [LARGE SCALE GENOMIC DNA]</scope>
    <source>
        <strain evidence="5">CCUG 49340</strain>
        <strain evidence="3">DSM 11853</strain>
    </source>
</reference>
<reference evidence="2 4" key="1">
    <citation type="journal article" date="2015" name="Genome Announc.">
        <title>Complete Genome Sequence of Cupriavidus basilensis 4G11, Isolated from the Oak Ridge Field Research Center Site.</title>
        <authorList>
            <person name="Ray J."/>
            <person name="Waters R.J."/>
            <person name="Skerker J.M."/>
            <person name="Kuehl J.V."/>
            <person name="Price M.N."/>
            <person name="Huang J."/>
            <person name="Chakraborty R."/>
            <person name="Arkin A.P."/>
            <person name="Deutschbauer A."/>
        </authorList>
    </citation>
    <scope>NUCLEOTIDE SEQUENCE [LARGE SCALE GENOMIC DNA]</scope>
    <source>
        <strain evidence="2">4G11</strain>
    </source>
</reference>
<protein>
    <submittedName>
        <fullName evidence="2">Acyl carrier protein</fullName>
    </submittedName>
</protein>
<evidence type="ECO:0000313" key="3">
    <source>
        <dbReference type="EMBL" id="QOT79983.1"/>
    </source>
</evidence>
<dbReference type="NCBIfam" id="NF005480">
    <property type="entry name" value="PRK07081.1"/>
    <property type="match status" value="1"/>
</dbReference>
<dbReference type="EMBL" id="CP010537">
    <property type="protein sequence ID" value="AJG21609.1"/>
    <property type="molecule type" value="Genomic_DNA"/>
</dbReference>
<accession>A0A0C4YIC4</accession>
<dbReference type="Proteomes" id="UP000031843">
    <property type="component" value="Chromosome secondary"/>
</dbReference>
<dbReference type="EMBL" id="CP062804">
    <property type="protein sequence ID" value="QOT79983.1"/>
    <property type="molecule type" value="Genomic_DNA"/>
</dbReference>
<evidence type="ECO:0000259" key="1">
    <source>
        <dbReference type="PROSITE" id="PS50075"/>
    </source>
</evidence>
<evidence type="ECO:0000313" key="5">
    <source>
        <dbReference type="Proteomes" id="UP000397656"/>
    </source>
</evidence>
<dbReference type="Proteomes" id="UP000397656">
    <property type="component" value="Chromosome 2"/>
</dbReference>
<dbReference type="RefSeq" id="WP_043352647.1">
    <property type="nucleotide sequence ID" value="NZ_CP010537.1"/>
</dbReference>
<dbReference type="GeneID" id="98403410"/>
<dbReference type="STRING" id="68895.RR42_s0011"/>
<dbReference type="Pfam" id="PF00550">
    <property type="entry name" value="PP-binding"/>
    <property type="match status" value="1"/>
</dbReference>
<dbReference type="InterPro" id="IPR009081">
    <property type="entry name" value="PP-bd_ACP"/>
</dbReference>